<dbReference type="GO" id="GO:0003677">
    <property type="term" value="F:DNA binding"/>
    <property type="evidence" value="ECO:0007669"/>
    <property type="project" value="UniProtKB-KW"/>
</dbReference>
<dbReference type="InterPro" id="IPR013559">
    <property type="entry name" value="YheO"/>
</dbReference>
<sequence>MPKQSRKISPPRAAAQPRRTARSGRAYPQDTEKTACHKAEAQAIFANAKRMAAMMARTLGPFCEVAVHDFSDLEHSIIHIEGALTGRNVGAPATNMVTKAWRQGGDNVQDIIAYSAATPSGRTLKSSISFLRNSEEQVIGAVCMHFDLTDLERFQGVLHALLRFESAPGKEMSEAFPSCLGETSDAIIETAIRRAGKHPATMTREEKLHFVRIMDEEGAFLIKGMVQYLAKAMRVSIYTVYNYMRQIKEDTSREAASGQKKAD</sequence>
<evidence type="ECO:0000256" key="1">
    <source>
        <dbReference type="SAM" id="MobiDB-lite"/>
    </source>
</evidence>
<organism evidence="4 5">
    <name type="scientific">Desulfovibrio desulfuricans</name>
    <dbReference type="NCBI Taxonomy" id="876"/>
    <lineage>
        <taxon>Bacteria</taxon>
        <taxon>Pseudomonadati</taxon>
        <taxon>Thermodesulfobacteriota</taxon>
        <taxon>Desulfovibrionia</taxon>
        <taxon>Desulfovibrionales</taxon>
        <taxon>Desulfovibrionaceae</taxon>
        <taxon>Desulfovibrio</taxon>
    </lineage>
</organism>
<dbReference type="Pfam" id="PF08348">
    <property type="entry name" value="PAS_6"/>
    <property type="match status" value="1"/>
</dbReference>
<dbReference type="InterPro" id="IPR039445">
    <property type="entry name" value="DauR-like_HTH"/>
</dbReference>
<evidence type="ECO:0000259" key="3">
    <source>
        <dbReference type="Pfam" id="PF13309"/>
    </source>
</evidence>
<proteinExistence type="predicted"/>
<dbReference type="PANTHER" id="PTHR35568:SF1">
    <property type="entry name" value="TRANSCRIPTIONAL REGULATOR DAUR"/>
    <property type="match status" value="1"/>
</dbReference>
<feature type="domain" description="Transcriptional regulator DauR-like HTH" evidence="3">
    <location>
        <begin position="185"/>
        <end position="245"/>
    </location>
</feature>
<comment type="caution">
    <text evidence="4">The sequence shown here is derived from an EMBL/GenBank/DDBJ whole genome shotgun (WGS) entry which is preliminary data.</text>
</comment>
<evidence type="ECO:0000313" key="4">
    <source>
        <dbReference type="EMBL" id="SFW40479.1"/>
    </source>
</evidence>
<evidence type="ECO:0000313" key="5">
    <source>
        <dbReference type="Proteomes" id="UP000182680"/>
    </source>
</evidence>
<dbReference type="EMBL" id="FPIW01000015">
    <property type="protein sequence ID" value="SFW40479.1"/>
    <property type="molecule type" value="Genomic_DNA"/>
</dbReference>
<keyword evidence="4" id="KW-0238">DNA-binding</keyword>
<dbReference type="InterPro" id="IPR039446">
    <property type="entry name" value="DauR-like"/>
</dbReference>
<reference evidence="5" key="1">
    <citation type="submission" date="2016-11" db="EMBL/GenBank/DDBJ databases">
        <authorList>
            <person name="Jaros S."/>
            <person name="Januszkiewicz K."/>
            <person name="Wedrychowicz H."/>
        </authorList>
    </citation>
    <scope>NUCLEOTIDE SEQUENCE [LARGE SCALE GENOMIC DNA]</scope>
    <source>
        <strain evidence="5">DSM 7057</strain>
    </source>
</reference>
<name>A0AA94HS71_DESDE</name>
<evidence type="ECO:0000259" key="2">
    <source>
        <dbReference type="Pfam" id="PF08348"/>
    </source>
</evidence>
<feature type="region of interest" description="Disordered" evidence="1">
    <location>
        <begin position="1"/>
        <end position="33"/>
    </location>
</feature>
<dbReference type="AlphaFoldDB" id="A0AA94HS71"/>
<accession>A0AA94HS71</accession>
<dbReference type="Proteomes" id="UP000182680">
    <property type="component" value="Unassembled WGS sequence"/>
</dbReference>
<dbReference type="RefSeq" id="WP_072311666.1">
    <property type="nucleotide sequence ID" value="NZ_FPIW01000015.1"/>
</dbReference>
<gene>
    <name evidence="4" type="ORF">SAMN02910291_01174</name>
</gene>
<dbReference type="PANTHER" id="PTHR35568">
    <property type="entry name" value="TRANSCRIPTIONAL REGULATOR DAUR"/>
    <property type="match status" value="1"/>
</dbReference>
<feature type="domain" description="YheO-like" evidence="2">
    <location>
        <begin position="47"/>
        <end position="155"/>
    </location>
</feature>
<protein>
    <submittedName>
        <fullName evidence="4">Predicted transcriptional regulator YheO, contains PAS and DNA-binding HTH domains</fullName>
    </submittedName>
</protein>
<dbReference type="Pfam" id="PF13309">
    <property type="entry name" value="HTH_22"/>
    <property type="match status" value="1"/>
</dbReference>